<dbReference type="RefSeq" id="WP_250098450.1">
    <property type="nucleotide sequence ID" value="NZ_JAKRYL010000032.1"/>
</dbReference>
<evidence type="ECO:0000313" key="2">
    <source>
        <dbReference type="EMBL" id="MCL7749590.1"/>
    </source>
</evidence>
<feature type="signal peptide" evidence="1">
    <location>
        <begin position="1"/>
        <end position="22"/>
    </location>
</feature>
<dbReference type="Proteomes" id="UP001139150">
    <property type="component" value="Unassembled WGS sequence"/>
</dbReference>
<evidence type="ECO:0000256" key="1">
    <source>
        <dbReference type="SAM" id="SignalP"/>
    </source>
</evidence>
<reference evidence="2" key="1">
    <citation type="submission" date="2022-02" db="EMBL/GenBank/DDBJ databases">
        <title>Halalkalibacter sp. nov. isolated from Lonar Lake, India.</title>
        <authorList>
            <person name="Joshi A."/>
            <person name="Thite S."/>
            <person name="Lodha T."/>
        </authorList>
    </citation>
    <scope>NUCLEOTIDE SEQUENCE</scope>
    <source>
        <strain evidence="2">MEB205</strain>
    </source>
</reference>
<evidence type="ECO:0008006" key="4">
    <source>
        <dbReference type="Google" id="ProtNLM"/>
    </source>
</evidence>
<keyword evidence="3" id="KW-1185">Reference proteome</keyword>
<dbReference type="PROSITE" id="PS51257">
    <property type="entry name" value="PROKAR_LIPOPROTEIN"/>
    <property type="match status" value="1"/>
</dbReference>
<feature type="chain" id="PRO_5040770017" description="Lipoprotein" evidence="1">
    <location>
        <begin position="23"/>
        <end position="141"/>
    </location>
</feature>
<keyword evidence="1" id="KW-0732">Signal</keyword>
<dbReference type="AlphaFoldDB" id="A0A9X2IAP6"/>
<evidence type="ECO:0000313" key="3">
    <source>
        <dbReference type="Proteomes" id="UP001139150"/>
    </source>
</evidence>
<name>A0A9X2IAP6_9BACI</name>
<proteinExistence type="predicted"/>
<protein>
    <recommendedName>
        <fullName evidence="4">Lipoprotein</fullName>
    </recommendedName>
</protein>
<organism evidence="2 3">
    <name type="scientific">Halalkalibacter alkaliphilus</name>
    <dbReference type="NCBI Taxonomy" id="2917993"/>
    <lineage>
        <taxon>Bacteria</taxon>
        <taxon>Bacillati</taxon>
        <taxon>Bacillota</taxon>
        <taxon>Bacilli</taxon>
        <taxon>Bacillales</taxon>
        <taxon>Bacillaceae</taxon>
        <taxon>Halalkalibacter</taxon>
    </lineage>
</organism>
<accession>A0A9X2IAP6</accession>
<sequence>MFKKILGFLLLTVFLAACGSEAKEEKFYFFATSENWDAEMEATQYPPPEDNIDIHMKFIYTGEEQEIEQEITYEHTIEWKGDGPSIVSNSEYLPTEENPYQVQLADTGLLGGYEVGFKWITHIHWLEDGNEMTEELTFEEM</sequence>
<dbReference type="EMBL" id="JAKRYL010000032">
    <property type="protein sequence ID" value="MCL7749590.1"/>
    <property type="molecule type" value="Genomic_DNA"/>
</dbReference>
<comment type="caution">
    <text evidence="2">The sequence shown here is derived from an EMBL/GenBank/DDBJ whole genome shotgun (WGS) entry which is preliminary data.</text>
</comment>
<gene>
    <name evidence="2" type="ORF">MF646_20955</name>
</gene>